<name>A0A2V2NKN8_9EURY</name>
<feature type="transmembrane region" description="Helical" evidence="1">
    <location>
        <begin position="40"/>
        <end position="64"/>
    </location>
</feature>
<keyword evidence="1" id="KW-0472">Membrane</keyword>
<reference evidence="2 3" key="1">
    <citation type="submission" date="2018-05" db="EMBL/GenBank/DDBJ databases">
        <title>Draft genome of Methanospirillum stamsii Pt1.</title>
        <authorList>
            <person name="Dueholm M.S."/>
            <person name="Nielsen P.H."/>
            <person name="Bakmann L.F."/>
            <person name="Otzen D.E."/>
        </authorList>
    </citation>
    <scope>NUCLEOTIDE SEQUENCE [LARGE SCALE GENOMIC DNA]</scope>
    <source>
        <strain evidence="2 3">Pt1</strain>
    </source>
</reference>
<accession>A0A2V2NKN8</accession>
<comment type="caution">
    <text evidence="2">The sequence shown here is derived from an EMBL/GenBank/DDBJ whole genome shotgun (WGS) entry which is preliminary data.</text>
</comment>
<evidence type="ECO:0000313" key="2">
    <source>
        <dbReference type="EMBL" id="PWR76171.1"/>
    </source>
</evidence>
<sequence length="77" mass="9240">MRNLIILFFQHLLSNYHREKIVSVSKNKINEPRIRAFSEFFIQIPSFYFEIFLFSFIGSGHFCYQFKKDGILNNSIV</sequence>
<evidence type="ECO:0000313" key="3">
    <source>
        <dbReference type="Proteomes" id="UP000245934"/>
    </source>
</evidence>
<proteinExistence type="predicted"/>
<keyword evidence="3" id="KW-1185">Reference proteome</keyword>
<dbReference type="EMBL" id="QGMZ01000004">
    <property type="protein sequence ID" value="PWR76171.1"/>
    <property type="molecule type" value="Genomic_DNA"/>
</dbReference>
<gene>
    <name evidence="2" type="ORF">DLD82_01375</name>
</gene>
<organism evidence="2 3">
    <name type="scientific">Methanospirillum stamsii</name>
    <dbReference type="NCBI Taxonomy" id="1277351"/>
    <lineage>
        <taxon>Archaea</taxon>
        <taxon>Methanobacteriati</taxon>
        <taxon>Methanobacteriota</taxon>
        <taxon>Stenosarchaea group</taxon>
        <taxon>Methanomicrobia</taxon>
        <taxon>Methanomicrobiales</taxon>
        <taxon>Methanospirillaceae</taxon>
        <taxon>Methanospirillum</taxon>
    </lineage>
</organism>
<evidence type="ECO:0000256" key="1">
    <source>
        <dbReference type="SAM" id="Phobius"/>
    </source>
</evidence>
<keyword evidence="1" id="KW-1133">Transmembrane helix</keyword>
<keyword evidence="1" id="KW-0812">Transmembrane</keyword>
<protein>
    <submittedName>
        <fullName evidence="2">Uncharacterized protein</fullName>
    </submittedName>
</protein>
<dbReference type="AlphaFoldDB" id="A0A2V2NKN8"/>
<dbReference type="Proteomes" id="UP000245934">
    <property type="component" value="Unassembled WGS sequence"/>
</dbReference>